<dbReference type="InterPro" id="IPR014717">
    <property type="entry name" value="Transl_elong_EF1B/ribsomal_bS6"/>
</dbReference>
<evidence type="ECO:0000256" key="6">
    <source>
        <dbReference type="ARBA" id="ARBA00035104"/>
    </source>
</evidence>
<dbReference type="GO" id="GO:0005840">
    <property type="term" value="C:ribosome"/>
    <property type="evidence" value="ECO:0007669"/>
    <property type="project" value="UniProtKB-KW"/>
</dbReference>
<dbReference type="InterPro" id="IPR020814">
    <property type="entry name" value="Ribosomal_S6_plastid/chlpt"/>
</dbReference>
<evidence type="ECO:0000256" key="7">
    <source>
        <dbReference type="ARBA" id="ARBA00035294"/>
    </source>
</evidence>
<gene>
    <name evidence="8 10" type="primary">rpsF</name>
    <name evidence="10" type="ORF">ENL70_03905</name>
</gene>
<feature type="compositionally biased region" description="Basic and acidic residues" evidence="9">
    <location>
        <begin position="109"/>
        <end position="120"/>
    </location>
</feature>
<protein>
    <recommendedName>
        <fullName evidence="7 8">Small ribosomal subunit protein bS6</fullName>
    </recommendedName>
</protein>
<dbReference type="PANTHER" id="PTHR21011">
    <property type="entry name" value="MITOCHONDRIAL 28S RIBOSOMAL PROTEIN S6"/>
    <property type="match status" value="1"/>
</dbReference>
<evidence type="ECO:0000256" key="3">
    <source>
        <dbReference type="ARBA" id="ARBA00022884"/>
    </source>
</evidence>
<dbReference type="GO" id="GO:0003735">
    <property type="term" value="F:structural constituent of ribosome"/>
    <property type="evidence" value="ECO:0007669"/>
    <property type="project" value="InterPro"/>
</dbReference>
<evidence type="ECO:0000256" key="9">
    <source>
        <dbReference type="SAM" id="MobiDB-lite"/>
    </source>
</evidence>
<evidence type="ECO:0000256" key="8">
    <source>
        <dbReference type="HAMAP-Rule" id="MF_00360"/>
    </source>
</evidence>
<evidence type="ECO:0000256" key="1">
    <source>
        <dbReference type="ARBA" id="ARBA00009512"/>
    </source>
</evidence>
<dbReference type="InterPro" id="IPR000529">
    <property type="entry name" value="Ribosomal_bS6"/>
</dbReference>
<comment type="similarity">
    <text evidence="1 8">Belongs to the bacterial ribosomal protein bS6 family.</text>
</comment>
<proteinExistence type="inferred from homology"/>
<dbReference type="HAMAP" id="MF_00360">
    <property type="entry name" value="Ribosomal_bS6"/>
    <property type="match status" value="1"/>
</dbReference>
<dbReference type="SUPFAM" id="SSF54995">
    <property type="entry name" value="Ribosomal protein S6"/>
    <property type="match status" value="1"/>
</dbReference>
<reference evidence="10" key="1">
    <citation type="journal article" date="2020" name="mSystems">
        <title>Genome- and Community-Level Interaction Insights into Carbon Utilization and Element Cycling Functions of Hydrothermarchaeota in Hydrothermal Sediment.</title>
        <authorList>
            <person name="Zhou Z."/>
            <person name="Liu Y."/>
            <person name="Xu W."/>
            <person name="Pan J."/>
            <person name="Luo Z.H."/>
            <person name="Li M."/>
        </authorList>
    </citation>
    <scope>NUCLEOTIDE SEQUENCE [LARGE SCALE GENOMIC DNA]</scope>
    <source>
        <strain evidence="10">SpSt-1019</strain>
    </source>
</reference>
<keyword evidence="2 8" id="KW-0699">rRNA-binding</keyword>
<keyword evidence="4 8" id="KW-0689">Ribosomal protein</keyword>
<keyword evidence="3 8" id="KW-0694">RNA-binding</keyword>
<organism evidence="10">
    <name type="scientific">Thermodesulfobium narugense</name>
    <dbReference type="NCBI Taxonomy" id="184064"/>
    <lineage>
        <taxon>Bacteria</taxon>
        <taxon>Pseudomonadati</taxon>
        <taxon>Thermodesulfobiota</taxon>
        <taxon>Thermodesulfobiia</taxon>
        <taxon>Thermodesulfobiales</taxon>
        <taxon>Thermodesulfobiaceae</taxon>
        <taxon>Thermodesulfobium</taxon>
    </lineage>
</organism>
<comment type="caution">
    <text evidence="10">The sequence shown here is derived from an EMBL/GenBank/DDBJ whole genome shotgun (WGS) entry which is preliminary data.</text>
</comment>
<evidence type="ECO:0000256" key="4">
    <source>
        <dbReference type="ARBA" id="ARBA00022980"/>
    </source>
</evidence>
<name>A0A7C5PQF2_9BACT</name>
<dbReference type="EMBL" id="DRUY01000130">
    <property type="protein sequence ID" value="HHI65674.1"/>
    <property type="molecule type" value="Genomic_DNA"/>
</dbReference>
<sequence>MLLTNLKIYELVVLFNLEAEEEKIDALMKRIHDLIEKNSGELLKSENWGKKRLAYTINNLREAIYFYEEFKLPASVVAEVDRILKINEIVVRHMIVKKPDILQKAAISAEKEDNQSKEGETDSDEQVQ</sequence>
<feature type="region of interest" description="Disordered" evidence="9">
    <location>
        <begin position="107"/>
        <end position="128"/>
    </location>
</feature>
<dbReference type="PANTHER" id="PTHR21011:SF1">
    <property type="entry name" value="SMALL RIBOSOMAL SUBUNIT PROTEIN BS6M"/>
    <property type="match status" value="1"/>
</dbReference>
<evidence type="ECO:0000256" key="2">
    <source>
        <dbReference type="ARBA" id="ARBA00022730"/>
    </source>
</evidence>
<keyword evidence="5 8" id="KW-0687">Ribonucleoprotein</keyword>
<dbReference type="PROSITE" id="PS01048">
    <property type="entry name" value="RIBOSOMAL_S6"/>
    <property type="match status" value="1"/>
</dbReference>
<evidence type="ECO:0000256" key="5">
    <source>
        <dbReference type="ARBA" id="ARBA00023274"/>
    </source>
</evidence>
<evidence type="ECO:0000313" key="10">
    <source>
        <dbReference type="EMBL" id="HHI65674.1"/>
    </source>
</evidence>
<dbReference type="InterPro" id="IPR020815">
    <property type="entry name" value="Ribosomal_bS6_CS"/>
</dbReference>
<accession>A0A7C5PQF2</accession>
<dbReference type="GO" id="GO:0005737">
    <property type="term" value="C:cytoplasm"/>
    <property type="evidence" value="ECO:0007669"/>
    <property type="project" value="UniProtKB-ARBA"/>
</dbReference>
<dbReference type="GO" id="GO:1990904">
    <property type="term" value="C:ribonucleoprotein complex"/>
    <property type="evidence" value="ECO:0007669"/>
    <property type="project" value="UniProtKB-KW"/>
</dbReference>
<dbReference type="GO" id="GO:0006412">
    <property type="term" value="P:translation"/>
    <property type="evidence" value="ECO:0007669"/>
    <property type="project" value="UniProtKB-UniRule"/>
</dbReference>
<dbReference type="InterPro" id="IPR035980">
    <property type="entry name" value="Ribosomal_bS6_sf"/>
</dbReference>
<dbReference type="Gene3D" id="3.30.70.60">
    <property type="match status" value="1"/>
</dbReference>
<dbReference type="AlphaFoldDB" id="A0A7C5PQF2"/>
<dbReference type="CDD" id="cd00473">
    <property type="entry name" value="bS6"/>
    <property type="match status" value="1"/>
</dbReference>
<dbReference type="NCBIfam" id="TIGR00166">
    <property type="entry name" value="S6"/>
    <property type="match status" value="1"/>
</dbReference>
<dbReference type="Pfam" id="PF01250">
    <property type="entry name" value="Ribosomal_S6"/>
    <property type="match status" value="1"/>
</dbReference>
<comment type="function">
    <text evidence="6 8">Binds together with bS18 to 16S ribosomal RNA.</text>
</comment>
<dbReference type="GO" id="GO:0070181">
    <property type="term" value="F:small ribosomal subunit rRNA binding"/>
    <property type="evidence" value="ECO:0007669"/>
    <property type="project" value="TreeGrafter"/>
</dbReference>